<sequence length="136" mass="15835">MMSVLSRALLFANYYIAHRSNQQENNDLPRCIFRQQFWYSIRQMVNGKRVIQSNNLPSDMLSVWDSFKAQHRTIMYNAALKPGLSQCLTEACTELATSYQNHTVENFETRVIKFLTYKLPITFVVSSHKNKSPILP</sequence>
<reference evidence="1 2" key="1">
    <citation type="submission" date="2024-04" db="EMBL/GenBank/DDBJ databases">
        <title>genome sequences of Mucor flavus KT1a and Helicostylum pulchrum KT1b strains isolation_sourced from the surface of a dry-aged beef.</title>
        <authorList>
            <person name="Toyotome T."/>
            <person name="Hosono M."/>
            <person name="Torimaru M."/>
            <person name="Fukuda K."/>
            <person name="Mikami N."/>
        </authorList>
    </citation>
    <scope>NUCLEOTIDE SEQUENCE [LARGE SCALE GENOMIC DNA]</scope>
    <source>
        <strain evidence="1 2">KT1b</strain>
    </source>
</reference>
<gene>
    <name evidence="1" type="ORF">HPULCUR_008706</name>
</gene>
<protein>
    <submittedName>
        <fullName evidence="1">Uncharacterized protein</fullName>
    </submittedName>
</protein>
<accession>A0ABP9Y8C1</accession>
<comment type="caution">
    <text evidence="1">The sequence shown here is derived from an EMBL/GenBank/DDBJ whole genome shotgun (WGS) entry which is preliminary data.</text>
</comment>
<organism evidence="1 2">
    <name type="scientific">Helicostylum pulchrum</name>
    <dbReference type="NCBI Taxonomy" id="562976"/>
    <lineage>
        <taxon>Eukaryota</taxon>
        <taxon>Fungi</taxon>
        <taxon>Fungi incertae sedis</taxon>
        <taxon>Mucoromycota</taxon>
        <taxon>Mucoromycotina</taxon>
        <taxon>Mucoromycetes</taxon>
        <taxon>Mucorales</taxon>
        <taxon>Mucorineae</taxon>
        <taxon>Mucoraceae</taxon>
        <taxon>Helicostylum</taxon>
    </lineage>
</organism>
<proteinExistence type="predicted"/>
<evidence type="ECO:0000313" key="2">
    <source>
        <dbReference type="Proteomes" id="UP001476247"/>
    </source>
</evidence>
<evidence type="ECO:0000313" key="1">
    <source>
        <dbReference type="EMBL" id="GAA5803229.1"/>
    </source>
</evidence>
<keyword evidence="2" id="KW-1185">Reference proteome</keyword>
<dbReference type="Proteomes" id="UP001476247">
    <property type="component" value="Unassembled WGS sequence"/>
</dbReference>
<dbReference type="EMBL" id="BAABUJ010000027">
    <property type="protein sequence ID" value="GAA5803229.1"/>
    <property type="molecule type" value="Genomic_DNA"/>
</dbReference>
<name>A0ABP9Y8C1_9FUNG</name>